<dbReference type="PANTHER" id="PTHR45458">
    <property type="entry name" value="SHORT-CHAIN DEHYDROGENASE/REDUCTASE SDR"/>
    <property type="match status" value="1"/>
</dbReference>
<organism evidence="2 3">
    <name type="scientific">Rickenella mellea</name>
    <dbReference type="NCBI Taxonomy" id="50990"/>
    <lineage>
        <taxon>Eukaryota</taxon>
        <taxon>Fungi</taxon>
        <taxon>Dikarya</taxon>
        <taxon>Basidiomycota</taxon>
        <taxon>Agaricomycotina</taxon>
        <taxon>Agaricomycetes</taxon>
        <taxon>Hymenochaetales</taxon>
        <taxon>Rickenellaceae</taxon>
        <taxon>Rickenella</taxon>
    </lineage>
</organism>
<dbReference type="PRINTS" id="PR00081">
    <property type="entry name" value="GDHRDH"/>
</dbReference>
<dbReference type="InterPro" id="IPR002347">
    <property type="entry name" value="SDR_fam"/>
</dbReference>
<dbReference type="CDD" id="cd05325">
    <property type="entry name" value="carb_red_sniffer_like_SDR_c"/>
    <property type="match status" value="1"/>
</dbReference>
<dbReference type="Pfam" id="PF00106">
    <property type="entry name" value="adh_short"/>
    <property type="match status" value="1"/>
</dbReference>
<gene>
    <name evidence="2" type="ORF">BD410DRAFT_785277</name>
</gene>
<dbReference type="Gene3D" id="3.40.50.720">
    <property type="entry name" value="NAD(P)-binding Rossmann-like Domain"/>
    <property type="match status" value="1"/>
</dbReference>
<dbReference type="InterPro" id="IPR052184">
    <property type="entry name" value="SDR_enzymes"/>
</dbReference>
<keyword evidence="3" id="KW-1185">Reference proteome</keyword>
<evidence type="ECO:0000256" key="1">
    <source>
        <dbReference type="ARBA" id="ARBA00022857"/>
    </source>
</evidence>
<evidence type="ECO:0000313" key="2">
    <source>
        <dbReference type="EMBL" id="TDL25348.1"/>
    </source>
</evidence>
<dbReference type="AlphaFoldDB" id="A0A4Y7QDR5"/>
<dbReference type="InterPro" id="IPR020904">
    <property type="entry name" value="Sc_DH/Rdtase_CS"/>
</dbReference>
<dbReference type="InterPro" id="IPR036291">
    <property type="entry name" value="NAD(P)-bd_dom_sf"/>
</dbReference>
<dbReference type="OrthoDB" id="9876299at2759"/>
<dbReference type="PROSITE" id="PS00061">
    <property type="entry name" value="ADH_SHORT"/>
    <property type="match status" value="1"/>
</dbReference>
<reference evidence="2 3" key="1">
    <citation type="submission" date="2018-06" db="EMBL/GenBank/DDBJ databases">
        <title>A transcriptomic atlas of mushroom development highlights an independent origin of complex multicellularity.</title>
        <authorList>
            <consortium name="DOE Joint Genome Institute"/>
            <person name="Krizsan K."/>
            <person name="Almasi E."/>
            <person name="Merenyi Z."/>
            <person name="Sahu N."/>
            <person name="Viragh M."/>
            <person name="Koszo T."/>
            <person name="Mondo S."/>
            <person name="Kiss B."/>
            <person name="Balint B."/>
            <person name="Kues U."/>
            <person name="Barry K."/>
            <person name="Hegedus J.C."/>
            <person name="Henrissat B."/>
            <person name="Johnson J."/>
            <person name="Lipzen A."/>
            <person name="Ohm R."/>
            <person name="Nagy I."/>
            <person name="Pangilinan J."/>
            <person name="Yan J."/>
            <person name="Xiong Y."/>
            <person name="Grigoriev I.V."/>
            <person name="Hibbett D.S."/>
            <person name="Nagy L.G."/>
        </authorList>
    </citation>
    <scope>NUCLEOTIDE SEQUENCE [LARGE SCALE GENOMIC DNA]</scope>
    <source>
        <strain evidence="2 3">SZMC22713</strain>
    </source>
</reference>
<dbReference type="SUPFAM" id="SSF51735">
    <property type="entry name" value="NAD(P)-binding Rossmann-fold domains"/>
    <property type="match status" value="1"/>
</dbReference>
<dbReference type="PANTHER" id="PTHR45458:SF3">
    <property type="entry name" value="CHAIN DEHYDROGENASE (ATSC), PUTATIVE-RELATED"/>
    <property type="match status" value="1"/>
</dbReference>
<protein>
    <submittedName>
        <fullName evidence="2">NAD(P)-binding protein</fullName>
    </submittedName>
</protein>
<dbReference type="Proteomes" id="UP000294933">
    <property type="component" value="Unassembled WGS sequence"/>
</dbReference>
<dbReference type="EMBL" id="ML170164">
    <property type="protein sequence ID" value="TDL25348.1"/>
    <property type="molecule type" value="Genomic_DNA"/>
</dbReference>
<accession>A0A4Y7QDR5</accession>
<dbReference type="VEuPathDB" id="FungiDB:BD410DRAFT_785277"/>
<sequence length="267" mass="29255">MTSYVVTGGSRGLGLEYVKQLSEDPKNVVFGLVRNKKRATRLFDLNRQNVHIIEADIVDPEGLQIAAKEVSNVTGGKLDVLINNAAYVLEAERVGLTLSTYPEGKFDVLEKDLKESFNVNVIGVIHTINAFLPLLRAGRAKKVMSLSSGLGDYDFTLKDSFAIHSPYSISKAALNMVVVKYAAELAGEGFVFLAVSPGFVNTQETEPTPKEIESFKGILKKFQVVYPSFEGPTTPESSVRMTLDVLNKSTVDDSGAFLSHYGNKEWL</sequence>
<dbReference type="GO" id="GO:0016616">
    <property type="term" value="F:oxidoreductase activity, acting on the CH-OH group of donors, NAD or NADP as acceptor"/>
    <property type="evidence" value="ECO:0007669"/>
    <property type="project" value="TreeGrafter"/>
</dbReference>
<evidence type="ECO:0000313" key="3">
    <source>
        <dbReference type="Proteomes" id="UP000294933"/>
    </source>
</evidence>
<proteinExistence type="predicted"/>
<name>A0A4Y7QDR5_9AGAM</name>
<keyword evidence="1" id="KW-0521">NADP</keyword>